<dbReference type="Pfam" id="PF17681">
    <property type="entry name" value="GCP_N_terminal"/>
    <property type="match status" value="1"/>
</dbReference>
<keyword evidence="4 5" id="KW-0206">Cytoskeleton</keyword>
<dbReference type="GO" id="GO:0051011">
    <property type="term" value="F:microtubule minus-end binding"/>
    <property type="evidence" value="ECO:0007669"/>
    <property type="project" value="TreeGrafter"/>
</dbReference>
<keyword evidence="9" id="KW-1185">Reference proteome</keyword>
<evidence type="ECO:0000256" key="4">
    <source>
        <dbReference type="ARBA" id="ARBA00023212"/>
    </source>
</evidence>
<accession>A0A6J2TVT6</accession>
<dbReference type="GO" id="GO:0000922">
    <property type="term" value="C:spindle pole"/>
    <property type="evidence" value="ECO:0007669"/>
    <property type="project" value="InterPro"/>
</dbReference>
<evidence type="ECO:0000259" key="8">
    <source>
        <dbReference type="Pfam" id="PF17681"/>
    </source>
</evidence>
<dbReference type="PANTHER" id="PTHR19302:SF33">
    <property type="entry name" value="GAMMA-TUBULIN COMPLEX COMPONENT 5"/>
    <property type="match status" value="1"/>
</dbReference>
<dbReference type="GO" id="GO:0007020">
    <property type="term" value="P:microtubule nucleation"/>
    <property type="evidence" value="ECO:0007669"/>
    <property type="project" value="InterPro"/>
</dbReference>
<dbReference type="GO" id="GO:0000930">
    <property type="term" value="C:gamma-tubulin complex"/>
    <property type="evidence" value="ECO:0007669"/>
    <property type="project" value="TreeGrafter"/>
</dbReference>
<gene>
    <name evidence="10" type="primary">LOC115627479</name>
</gene>
<feature type="domain" description="Gamma tubulin complex component C-terminal" evidence="7">
    <location>
        <begin position="771"/>
        <end position="1086"/>
    </location>
</feature>
<feature type="region of interest" description="Disordered" evidence="6">
    <location>
        <begin position="166"/>
        <end position="197"/>
    </location>
</feature>
<dbReference type="GO" id="GO:0051225">
    <property type="term" value="P:spindle assembly"/>
    <property type="evidence" value="ECO:0007669"/>
    <property type="project" value="TreeGrafter"/>
</dbReference>
<evidence type="ECO:0000259" key="7">
    <source>
        <dbReference type="Pfam" id="PF04130"/>
    </source>
</evidence>
<dbReference type="CTD" id="32478"/>
<dbReference type="InterPro" id="IPR041470">
    <property type="entry name" value="GCP_N"/>
</dbReference>
<dbReference type="GO" id="GO:0051321">
    <property type="term" value="P:meiotic cell cycle"/>
    <property type="evidence" value="ECO:0007669"/>
    <property type="project" value="TreeGrafter"/>
</dbReference>
<dbReference type="Pfam" id="PF04130">
    <property type="entry name" value="GCP_C_terminal"/>
    <property type="match status" value="1"/>
</dbReference>
<keyword evidence="2 5" id="KW-0963">Cytoplasm</keyword>
<organism evidence="9 10">
    <name type="scientific">Drosophila lebanonensis</name>
    <name type="common">Fruit fly</name>
    <name type="synonym">Scaptodrosophila lebanonensis</name>
    <dbReference type="NCBI Taxonomy" id="7225"/>
    <lineage>
        <taxon>Eukaryota</taxon>
        <taxon>Metazoa</taxon>
        <taxon>Ecdysozoa</taxon>
        <taxon>Arthropoda</taxon>
        <taxon>Hexapoda</taxon>
        <taxon>Insecta</taxon>
        <taxon>Pterygota</taxon>
        <taxon>Neoptera</taxon>
        <taxon>Endopterygota</taxon>
        <taxon>Diptera</taxon>
        <taxon>Brachycera</taxon>
        <taxon>Muscomorpha</taxon>
        <taxon>Ephydroidea</taxon>
        <taxon>Drosophilidae</taxon>
        <taxon>Scaptodrosophila</taxon>
    </lineage>
</organism>
<dbReference type="InterPro" id="IPR007259">
    <property type="entry name" value="GCP"/>
</dbReference>
<evidence type="ECO:0000256" key="3">
    <source>
        <dbReference type="ARBA" id="ARBA00022701"/>
    </source>
</evidence>
<dbReference type="RefSeq" id="XP_030379017.1">
    <property type="nucleotide sequence ID" value="XM_030523157.1"/>
</dbReference>
<dbReference type="GO" id="GO:0043015">
    <property type="term" value="F:gamma-tubulin binding"/>
    <property type="evidence" value="ECO:0007669"/>
    <property type="project" value="InterPro"/>
</dbReference>
<dbReference type="GeneID" id="115627479"/>
<reference evidence="10" key="1">
    <citation type="submission" date="2025-08" db="UniProtKB">
        <authorList>
            <consortium name="RefSeq"/>
        </authorList>
    </citation>
    <scope>IDENTIFICATION</scope>
    <source>
        <strain evidence="10">11010-0011.00</strain>
        <tissue evidence="10">Whole body</tissue>
    </source>
</reference>
<dbReference type="InterPro" id="IPR042241">
    <property type="entry name" value="GCP_C_sf"/>
</dbReference>
<evidence type="ECO:0000313" key="10">
    <source>
        <dbReference type="RefSeq" id="XP_030379017.1"/>
    </source>
</evidence>
<dbReference type="InterPro" id="IPR059169">
    <property type="entry name" value="GCP5_N_ext"/>
</dbReference>
<dbReference type="PANTHER" id="PTHR19302">
    <property type="entry name" value="GAMMA TUBULIN COMPLEX PROTEIN"/>
    <property type="match status" value="1"/>
</dbReference>
<evidence type="ECO:0000256" key="6">
    <source>
        <dbReference type="SAM" id="MobiDB-lite"/>
    </source>
</evidence>
<dbReference type="Gene3D" id="1.20.120.1900">
    <property type="entry name" value="Gamma-tubulin complex, C-terminal domain"/>
    <property type="match status" value="1"/>
</dbReference>
<evidence type="ECO:0000256" key="5">
    <source>
        <dbReference type="RuleBase" id="RU363050"/>
    </source>
</evidence>
<evidence type="ECO:0000313" key="9">
    <source>
        <dbReference type="Proteomes" id="UP000504634"/>
    </source>
</evidence>
<dbReference type="CDD" id="cd22572">
    <property type="entry name" value="GCP5_NTD"/>
    <property type="match status" value="1"/>
</dbReference>
<dbReference type="GO" id="GO:0000278">
    <property type="term" value="P:mitotic cell cycle"/>
    <property type="evidence" value="ECO:0007669"/>
    <property type="project" value="TreeGrafter"/>
</dbReference>
<dbReference type="GO" id="GO:0005874">
    <property type="term" value="C:microtubule"/>
    <property type="evidence" value="ECO:0007669"/>
    <property type="project" value="UniProtKB-KW"/>
</dbReference>
<keyword evidence="3 5" id="KW-0493">Microtubule</keyword>
<dbReference type="GO" id="GO:0031122">
    <property type="term" value="P:cytoplasmic microtubule organization"/>
    <property type="evidence" value="ECO:0007669"/>
    <property type="project" value="TreeGrafter"/>
</dbReference>
<sequence length="1090" mass="126260">MEERERLLALNVQRLVKHFVGPTAKPAVYRSYESLAWNHIRNHRFLSTNSHAVRRDIEGLIERLNMENMPEYASTMQHLCKLMLEHPKWKDHYEVDVQWSIVDFLITMTYQPIQNIRNNRLEMEKLRLAILEAVKPPLKSLPKPTVEPDVNWEALLKEDFLSLPAPNASNSSDTESNDSCFIDESESNASDEFSSPPAVLDSLTSLSLKDMAEVYELAMNYPRDSTAYVPNSNGSGSRKKNFDIMQPLTLVLKTTTPSSKWHRLPPLPQLEPPKELVRMVKAIPQPEKLLKLAHSYWWRPDLHVCVQQNNLLPLANFAIAFAQFQREDSCHMIDYPLPKTITENCMLREIIFMFFRPASCCFFIVESGRITVRDNVTVPSVTVTTLNTTLKECILPAMQSMAELQHMIAENTVLPTCGTLECFAIALRQLIQPITKRLLKFERRLLDDDDKASLIAFILYMRHDFTQLNILWHIAEQVVVDAESAPPHMRSCCLLSRLYKQMRMGRTHQKLATALLLSSMKFYCGIMDGWWRRAELEDWRREFIVERIELTDSHISISLRQLEQIDQGITVGTGPIVKEVEQCPMYQVLRRHALESAETQELLARLNRLGNMLASGHNLKQRNLYTDLVGAVCGELNEYRNDASSADLLLPTQCDKDISIPEVDWSGQAKKMNQEMSIIRNRELLSIICRSIENYEVQKQAQMLEKERVTLDDLLTGNACDLLAYIERCTPMSLLLQDMVVRVLTLLLQHRRRFAEAFTMQLYRDELQIGEHVRFLRHLMLLEADYLVYPFYTNLFRQIEKGQHWAHSSLLTMELYDIVAPHYTMAGELHLELVSKVRANTSKVYEAVDAIELVYDMELPIQRIVSADNMVLYNSIWRLMLKVKWAAWKLENLKFIRRADSRDPYAPLDLLGLTVRRLEILRFWLMYIVNSLHTHLCTHVLQAMGEQFMRQLPKCTNIGELSTMHNEYINVLAKHCLLTAEFADFRIALEQLFHLVFVLDMEWISCSNYLNKSHALTIETDDKNETLSNTSHNNSTHAMEYLALNQVVEIEMTYIRCHQMLAKVLHNLVYKGDHTFLNALEVALNTSVPY</sequence>
<name>A0A6J2TVT6_DROLE</name>
<comment type="subcellular location">
    <subcellularLocation>
        <location evidence="5">Cytoplasm</location>
        <location evidence="5">Cytoskeleton</location>
        <location evidence="5">Microtubule organizing center</location>
    </subcellularLocation>
</comment>
<dbReference type="OrthoDB" id="66546at2759"/>
<feature type="domain" description="Gamma tubulin complex component protein N-terminal" evidence="8">
    <location>
        <begin position="347"/>
        <end position="552"/>
    </location>
</feature>
<protein>
    <recommendedName>
        <fullName evidence="5">Gamma-tubulin complex component</fullName>
    </recommendedName>
</protein>
<dbReference type="Proteomes" id="UP000504634">
    <property type="component" value="Unplaced"/>
</dbReference>
<evidence type="ECO:0000256" key="2">
    <source>
        <dbReference type="ARBA" id="ARBA00022490"/>
    </source>
</evidence>
<dbReference type="AlphaFoldDB" id="A0A6J2TVT6"/>
<comment type="similarity">
    <text evidence="1 5">Belongs to the TUBGCP family.</text>
</comment>
<proteinExistence type="inferred from homology"/>
<dbReference type="InterPro" id="IPR040457">
    <property type="entry name" value="GCP_C"/>
</dbReference>
<evidence type="ECO:0000256" key="1">
    <source>
        <dbReference type="ARBA" id="ARBA00010337"/>
    </source>
</evidence>
<feature type="compositionally biased region" description="Polar residues" evidence="6">
    <location>
        <begin position="167"/>
        <end position="179"/>
    </location>
</feature>